<gene>
    <name evidence="1" type="ORF">HX018_14270</name>
</gene>
<comment type="caution">
    <text evidence="1">The sequence shown here is derived from an EMBL/GenBank/DDBJ whole genome shotgun (WGS) entry which is preliminary data.</text>
</comment>
<protein>
    <submittedName>
        <fullName evidence="1">Uncharacterized protein</fullName>
    </submittedName>
</protein>
<accession>A0ABT7NQ70</accession>
<evidence type="ECO:0000313" key="1">
    <source>
        <dbReference type="EMBL" id="MDM1049405.1"/>
    </source>
</evidence>
<dbReference type="RefSeq" id="WP_286651838.1">
    <property type="nucleotide sequence ID" value="NZ_JACAGK010000045.1"/>
</dbReference>
<dbReference type="EMBL" id="JACAGK010000045">
    <property type="protein sequence ID" value="MDM1049405.1"/>
    <property type="molecule type" value="Genomic_DNA"/>
</dbReference>
<reference evidence="1" key="2">
    <citation type="journal article" date="2022" name="Sci. Total Environ.">
        <title>Prevalence, transmission, and molecular epidemiology of tet(X)-positive bacteria among humans, animals, and environmental niches in China: An epidemiological, and genomic-based study.</title>
        <authorList>
            <person name="Dong N."/>
            <person name="Zeng Y."/>
            <person name="Cai C."/>
            <person name="Sun C."/>
            <person name="Lu J."/>
            <person name="Liu C."/>
            <person name="Zhou H."/>
            <person name="Sun Q."/>
            <person name="Shu L."/>
            <person name="Wang H."/>
            <person name="Wang Y."/>
            <person name="Wang S."/>
            <person name="Wu C."/>
            <person name="Chan E.W."/>
            <person name="Chen G."/>
            <person name="Shen Z."/>
            <person name="Chen S."/>
            <person name="Zhang R."/>
        </authorList>
    </citation>
    <scope>NUCLEOTIDE SEQUENCE</scope>
    <source>
        <strain evidence="1">R1692</strain>
    </source>
</reference>
<reference evidence="1" key="1">
    <citation type="submission" date="2020-06" db="EMBL/GenBank/DDBJ databases">
        <authorList>
            <person name="Dong N."/>
        </authorList>
    </citation>
    <scope>NUCLEOTIDE SEQUENCE</scope>
    <source>
        <strain evidence="1">R1692</strain>
    </source>
</reference>
<sequence length="89" mass="9912">MKKVIVIVDKTTTENQMEAIRDAILDPNRPCVVGNEVSIKQVINVEFDDVAIKKRSIRMGLDAGKLVGVIDITIKEFDSNDLIKASRLD</sequence>
<dbReference type="Proteomes" id="UP001170954">
    <property type="component" value="Unassembled WGS sequence"/>
</dbReference>
<proteinExistence type="predicted"/>
<organism evidence="1 2">
    <name type="scientific">Sphingobacterium hotanense</name>
    <dbReference type="NCBI Taxonomy" id="649196"/>
    <lineage>
        <taxon>Bacteria</taxon>
        <taxon>Pseudomonadati</taxon>
        <taxon>Bacteroidota</taxon>
        <taxon>Sphingobacteriia</taxon>
        <taxon>Sphingobacteriales</taxon>
        <taxon>Sphingobacteriaceae</taxon>
        <taxon>Sphingobacterium</taxon>
    </lineage>
</organism>
<name>A0ABT7NQ70_9SPHI</name>
<evidence type="ECO:0000313" key="2">
    <source>
        <dbReference type="Proteomes" id="UP001170954"/>
    </source>
</evidence>
<keyword evidence="2" id="KW-1185">Reference proteome</keyword>